<dbReference type="InterPro" id="IPR011989">
    <property type="entry name" value="ARM-like"/>
</dbReference>
<dbReference type="Pfam" id="PF04869">
    <property type="entry name" value="Uso1_p115_head"/>
    <property type="match status" value="1"/>
</dbReference>
<keyword evidence="8" id="KW-1185">Reference proteome</keyword>
<feature type="compositionally biased region" description="Acidic residues" evidence="4">
    <location>
        <begin position="852"/>
        <end position="868"/>
    </location>
</feature>
<dbReference type="EMBL" id="PJQD01000063">
    <property type="protein sequence ID" value="POY71954.1"/>
    <property type="molecule type" value="Genomic_DNA"/>
</dbReference>
<comment type="caution">
    <text evidence="7">The sequence shown here is derived from an EMBL/GenBank/DDBJ whole genome shotgun (WGS) entry which is preliminary data.</text>
</comment>
<comment type="subcellular location">
    <subcellularLocation>
        <location evidence="1">Golgi apparatus</location>
    </subcellularLocation>
</comment>
<dbReference type="Pfam" id="PF04871">
    <property type="entry name" value="Uso1_p115_C"/>
    <property type="match status" value="1"/>
</dbReference>
<feature type="compositionally biased region" description="Basic and acidic residues" evidence="4">
    <location>
        <begin position="1153"/>
        <end position="1168"/>
    </location>
</feature>
<keyword evidence="3" id="KW-0175">Coiled coil</keyword>
<evidence type="ECO:0000256" key="3">
    <source>
        <dbReference type="ARBA" id="ARBA00023054"/>
    </source>
</evidence>
<evidence type="ECO:0000256" key="2">
    <source>
        <dbReference type="ARBA" id="ARBA00023034"/>
    </source>
</evidence>
<accession>A0A2S5B591</accession>
<evidence type="ECO:0000259" key="5">
    <source>
        <dbReference type="Pfam" id="PF04869"/>
    </source>
</evidence>
<evidence type="ECO:0000256" key="4">
    <source>
        <dbReference type="SAM" id="MobiDB-lite"/>
    </source>
</evidence>
<feature type="compositionally biased region" description="Acidic residues" evidence="4">
    <location>
        <begin position="1054"/>
        <end position="1064"/>
    </location>
</feature>
<feature type="region of interest" description="Disordered" evidence="4">
    <location>
        <begin position="840"/>
        <end position="1369"/>
    </location>
</feature>
<feature type="domain" description="Vesicle tethering protein Uso1/P115-like head" evidence="5">
    <location>
        <begin position="421"/>
        <end position="735"/>
    </location>
</feature>
<dbReference type="GO" id="GO:0048211">
    <property type="term" value="P:Golgi vesicle docking"/>
    <property type="evidence" value="ECO:0007669"/>
    <property type="project" value="TreeGrafter"/>
</dbReference>
<gene>
    <name evidence="7" type="ORF">BMF94_4963</name>
</gene>
<dbReference type="Proteomes" id="UP000237144">
    <property type="component" value="Unassembled WGS sequence"/>
</dbReference>
<proteinExistence type="predicted"/>
<feature type="region of interest" description="Disordered" evidence="4">
    <location>
        <begin position="385"/>
        <end position="409"/>
    </location>
</feature>
<feature type="region of interest" description="Disordered" evidence="4">
    <location>
        <begin position="1382"/>
        <end position="1569"/>
    </location>
</feature>
<evidence type="ECO:0008006" key="9">
    <source>
        <dbReference type="Google" id="ProtNLM"/>
    </source>
</evidence>
<evidence type="ECO:0000256" key="1">
    <source>
        <dbReference type="ARBA" id="ARBA00004555"/>
    </source>
</evidence>
<dbReference type="SUPFAM" id="SSF48371">
    <property type="entry name" value="ARM repeat"/>
    <property type="match status" value="1"/>
</dbReference>
<dbReference type="InterPro" id="IPR024095">
    <property type="entry name" value="Vesicle_P115"/>
</dbReference>
<feature type="compositionally biased region" description="Gly residues" evidence="4">
    <location>
        <begin position="1503"/>
        <end position="1515"/>
    </location>
</feature>
<dbReference type="InterPro" id="IPR006953">
    <property type="entry name" value="Vesicle_Uso1_P115_head"/>
</dbReference>
<feature type="compositionally biased region" description="Low complexity" evidence="4">
    <location>
        <begin position="1252"/>
        <end position="1264"/>
    </location>
</feature>
<feature type="compositionally biased region" description="Polar residues" evidence="4">
    <location>
        <begin position="1274"/>
        <end position="1291"/>
    </location>
</feature>
<feature type="compositionally biased region" description="Basic and acidic residues" evidence="4">
    <location>
        <begin position="1329"/>
        <end position="1340"/>
    </location>
</feature>
<dbReference type="GO" id="GO:0006888">
    <property type="term" value="P:endoplasmic reticulum to Golgi vesicle-mediated transport"/>
    <property type="evidence" value="ECO:0007669"/>
    <property type="project" value="TreeGrafter"/>
</dbReference>
<dbReference type="GO" id="GO:0006886">
    <property type="term" value="P:intracellular protein transport"/>
    <property type="evidence" value="ECO:0007669"/>
    <property type="project" value="InterPro"/>
</dbReference>
<evidence type="ECO:0000313" key="7">
    <source>
        <dbReference type="EMBL" id="POY71954.1"/>
    </source>
</evidence>
<feature type="domain" description="Uso1/p115-like vesicle tethering protein C-terminal" evidence="6">
    <location>
        <begin position="760"/>
        <end position="867"/>
    </location>
</feature>
<dbReference type="GO" id="GO:0048280">
    <property type="term" value="P:vesicle fusion with Golgi apparatus"/>
    <property type="evidence" value="ECO:0007669"/>
    <property type="project" value="InterPro"/>
</dbReference>
<feature type="compositionally biased region" description="Basic and acidic residues" evidence="4">
    <location>
        <begin position="1099"/>
        <end position="1108"/>
    </location>
</feature>
<organism evidence="7 8">
    <name type="scientific">Rhodotorula taiwanensis</name>
    <dbReference type="NCBI Taxonomy" id="741276"/>
    <lineage>
        <taxon>Eukaryota</taxon>
        <taxon>Fungi</taxon>
        <taxon>Dikarya</taxon>
        <taxon>Basidiomycota</taxon>
        <taxon>Pucciniomycotina</taxon>
        <taxon>Microbotryomycetes</taxon>
        <taxon>Sporidiobolales</taxon>
        <taxon>Sporidiobolaceae</taxon>
        <taxon>Rhodotorula</taxon>
    </lineage>
</organism>
<evidence type="ECO:0000313" key="8">
    <source>
        <dbReference type="Proteomes" id="UP000237144"/>
    </source>
</evidence>
<dbReference type="PANTHER" id="PTHR10013">
    <property type="entry name" value="GENERAL VESICULAR TRANSPORT FACTOR P115"/>
    <property type="match status" value="1"/>
</dbReference>
<sequence length="1569" mass="167827">MFSTLRAGYNSLQASTQPQSATSTIDKLCDRLLNSQQREDRRAALLAIKGLSRDWKSEVGSQALPILLGVLEDDAAEDTEMAKAVVETLSLLCEVEEVDGRPVRDDSGLRNSDAFLATPTPLHTLLTLLTPSHFYLRFFTLQLLGILLANRPQQVQQYVLTAAGGIGKLVETLSDSREIIRNESLLLLIALTTQNADIQKLMAFEGAFDKLFGIVRSEGGIGAGGIVVQDCLAAVAGLLRWNVSNQNYFRETTCIPMLAPLLLFPRPNALTPQSLATFAFQSWSEQKVINAGLVISVVRMLVGGAGGSGRSQNQEALLKTGLTRCLIEMALASNAPAILKAQSLNALADIMRSSSENQATLTSLIITPLIPPAAPSSAELYNEEYGAENGEQSRNSVDGGRSDNGLEPERAASLRWQRGESVPAVVAVTNLAVNGDGTPGREGLRVRAAAANLFTSYVAGSTETQLGVLSTMLAPPPDAEHTMSSGSVILDALRTFPSSSRSDTFDSYVPFFACLLFSHLIMHSEVCKEVARKIYFQGDDTSPGGMGDEDDRITLVGVLVGNLMMAQREQAQSVNAGLGPERVLEWSRIMVGYLTSLCVWMWESPNTVKEFLSEGSNLQVLIQPITQSSGVDSVVQGLCTYLLGVCYEYNREPGPISRETLHPILQSRVGPDQFVSRILRLREDPRFRNVGPNVLELIDEDDALAEDLGEENGLWFDFSFVEFLKTNYISVQRSILVDPHASTAMAQSMSSISPDVLAALRASLAAQTAELDELRDTVRSLQQEREQERAAVETEFASMSDTILSLRQQLEAAQAEKAEADREQEDLLVLLDDLNVKRSKDKRRMRAAQLEVSEDEDGGDAVDDEDEVPLERAASQSTEADAPSHPTETPTADDVQGQEDQQIDRPASPERASPEEPAIPPPDEPSSPHDQQTSEGDVDAEDPYRPRQSVETQPSTIEEAPIFEMHDPYLPPQPDVSETSRASEFADNDPYNPFRAEASPSSASQHEAEPARFEAASSLFDAPSAGRLDDLFAPTADYEPSKASSSALKRSDVDAEEVVAEASEDLTTAAQPSERASVPIGAASVASLPTATSDEEPSRDEQVSRDGQADGTAATAVANVEDTSERPATPQSEPPPTTSQHATSVLRATPRRPPREREGRELIEPHVVDEEDFRPKSAAGIAAPPPPPPRASGPAPPPRSSVAPPPRASAKGAPRRAFFAEPGMSAQIASPKQHFPAIASTSFESGEAIFQSSSPKSPSSSARSRGAKDDETVSGLSEPSLFSPQSLSAASSLDPAHQSPPPKSTSVSPADDTGANAQQREQPSAPTESEPRRTSIDDRLTTAFFGGEGSHDNDSVSSLFGGPTKDVSSLFGGAFQAASRTAGSLFGSTPRDEPEPRASFDSQRSGQRMREASATEKVPANARGAVGRSEERTASSLFGGGNAPTASALFGSREAETSDPPAASRPQPESEPAVVAEATSPQTAPLPQPSRARPESQDVSTLFGGGAASLFGGAGDVPPEKPIRNARSPFEAPPNSNPYESAHSFFASHQREPSKPVQSGVRDVSSLFG</sequence>
<dbReference type="GO" id="GO:0012507">
    <property type="term" value="C:ER to Golgi transport vesicle membrane"/>
    <property type="evidence" value="ECO:0007669"/>
    <property type="project" value="TreeGrafter"/>
</dbReference>
<dbReference type="InterPro" id="IPR016024">
    <property type="entry name" value="ARM-type_fold"/>
</dbReference>
<dbReference type="STRING" id="741276.A0A2S5B591"/>
<keyword evidence="2" id="KW-0333">Golgi apparatus</keyword>
<feature type="compositionally biased region" description="Pro residues" evidence="4">
    <location>
        <begin position="1183"/>
        <end position="1207"/>
    </location>
</feature>
<name>A0A2S5B591_9BASI</name>
<protein>
    <recommendedName>
        <fullName evidence="9">Vesicle tethering protein Uso1/P115-like head domain-containing protein</fullName>
    </recommendedName>
</protein>
<reference evidence="7 8" key="1">
    <citation type="journal article" date="2018" name="Front. Microbiol.">
        <title>Prospects for Fungal Bioremediation of Acidic Radioactive Waste Sites: Characterization and Genome Sequence of Rhodotorula taiwanensis MD1149.</title>
        <authorList>
            <person name="Tkavc R."/>
            <person name="Matrosova V.Y."/>
            <person name="Grichenko O.E."/>
            <person name="Gostincar C."/>
            <person name="Volpe R.P."/>
            <person name="Klimenkova P."/>
            <person name="Gaidamakova E.K."/>
            <person name="Zhou C.E."/>
            <person name="Stewart B.J."/>
            <person name="Lyman M.G."/>
            <person name="Malfatti S.A."/>
            <person name="Rubinfeld B."/>
            <person name="Courtot M."/>
            <person name="Singh J."/>
            <person name="Dalgard C.L."/>
            <person name="Hamilton T."/>
            <person name="Frey K.G."/>
            <person name="Gunde-Cimerman N."/>
            <person name="Dugan L."/>
            <person name="Daly M.J."/>
        </authorList>
    </citation>
    <scope>NUCLEOTIDE SEQUENCE [LARGE SCALE GENOMIC DNA]</scope>
    <source>
        <strain evidence="7 8">MD1149</strain>
    </source>
</reference>
<dbReference type="PANTHER" id="PTHR10013:SF0">
    <property type="entry name" value="GENERAL VESICULAR TRANSPORT FACTOR P115"/>
    <property type="match status" value="1"/>
</dbReference>
<dbReference type="InterPro" id="IPR006955">
    <property type="entry name" value="Uso1_p115_C"/>
</dbReference>
<dbReference type="Gene3D" id="1.25.10.10">
    <property type="entry name" value="Leucine-rich Repeat Variant"/>
    <property type="match status" value="1"/>
</dbReference>
<dbReference type="GO" id="GO:0005783">
    <property type="term" value="C:endoplasmic reticulum"/>
    <property type="evidence" value="ECO:0007669"/>
    <property type="project" value="TreeGrafter"/>
</dbReference>
<evidence type="ECO:0000259" key="6">
    <source>
        <dbReference type="Pfam" id="PF04871"/>
    </source>
</evidence>
<dbReference type="GO" id="GO:0000139">
    <property type="term" value="C:Golgi membrane"/>
    <property type="evidence" value="ECO:0007669"/>
    <property type="project" value="InterPro"/>
</dbReference>
<feature type="compositionally biased region" description="Polar residues" evidence="4">
    <location>
        <begin position="1315"/>
        <end position="1327"/>
    </location>
</feature>
<dbReference type="OrthoDB" id="198977at2759"/>
<dbReference type="GO" id="GO:0005795">
    <property type="term" value="C:Golgi stack"/>
    <property type="evidence" value="ECO:0007669"/>
    <property type="project" value="TreeGrafter"/>
</dbReference>